<comment type="caution">
    <text evidence="8">The sequence shown here is derived from an EMBL/GenBank/DDBJ whole genome shotgun (WGS) entry which is preliminary data.</text>
</comment>
<dbReference type="Gene3D" id="3.40.1190.10">
    <property type="entry name" value="Mur-like, catalytic domain"/>
    <property type="match status" value="1"/>
</dbReference>
<evidence type="ECO:0000256" key="5">
    <source>
        <dbReference type="ARBA" id="ARBA00022840"/>
    </source>
</evidence>
<dbReference type="InterPro" id="IPR036565">
    <property type="entry name" value="Mur-like_cat_sf"/>
</dbReference>
<dbReference type="GO" id="GO:0046872">
    <property type="term" value="F:metal ion binding"/>
    <property type="evidence" value="ECO:0007669"/>
    <property type="project" value="UniProtKB-KW"/>
</dbReference>
<dbReference type="AlphaFoldDB" id="A0A7K3NQT2"/>
<evidence type="ECO:0000313" key="8">
    <source>
        <dbReference type="EMBL" id="NDY58155.1"/>
    </source>
</evidence>
<reference evidence="8 9" key="1">
    <citation type="submission" date="2020-02" db="EMBL/GenBank/DDBJ databases">
        <title>Comparative genomics of sulfur disproportionating microorganisms.</title>
        <authorList>
            <person name="Ward L.M."/>
            <person name="Bertran E."/>
            <person name="Johnston D.T."/>
        </authorList>
    </citation>
    <scope>NUCLEOTIDE SEQUENCE [LARGE SCALE GENOMIC DNA]</scope>
    <source>
        <strain evidence="8 9">DSM 3696</strain>
    </source>
</reference>
<dbReference type="InterPro" id="IPR036615">
    <property type="entry name" value="Mur_ligase_C_dom_sf"/>
</dbReference>
<dbReference type="PIRSF" id="PIRSF001563">
    <property type="entry name" value="Folylpolyglu_synth"/>
    <property type="match status" value="1"/>
</dbReference>
<dbReference type="PANTHER" id="PTHR11136">
    <property type="entry name" value="FOLYLPOLYGLUTAMATE SYNTHASE-RELATED"/>
    <property type="match status" value="1"/>
</dbReference>
<protein>
    <submittedName>
        <fullName evidence="8">Bifunctional folylpolyglutamate synthase/dihydrofolate synthase</fullName>
    </submittedName>
</protein>
<keyword evidence="9" id="KW-1185">Reference proteome</keyword>
<dbReference type="EMBL" id="JAAGRQ010000082">
    <property type="protein sequence ID" value="NDY58155.1"/>
    <property type="molecule type" value="Genomic_DNA"/>
</dbReference>
<evidence type="ECO:0000256" key="7">
    <source>
        <dbReference type="PIRNR" id="PIRNR001563"/>
    </source>
</evidence>
<evidence type="ECO:0000256" key="2">
    <source>
        <dbReference type="ARBA" id="ARBA00022598"/>
    </source>
</evidence>
<dbReference type="SUPFAM" id="SSF53244">
    <property type="entry name" value="MurD-like peptide ligases, peptide-binding domain"/>
    <property type="match status" value="1"/>
</dbReference>
<dbReference type="Proteomes" id="UP000469724">
    <property type="component" value="Unassembled WGS sequence"/>
</dbReference>
<evidence type="ECO:0000256" key="6">
    <source>
        <dbReference type="ARBA" id="ARBA00022842"/>
    </source>
</evidence>
<comment type="similarity">
    <text evidence="1 7">Belongs to the folylpolyglutamate synthase family.</text>
</comment>
<dbReference type="PANTHER" id="PTHR11136:SF0">
    <property type="entry name" value="DIHYDROFOLATE SYNTHETASE-RELATED"/>
    <property type="match status" value="1"/>
</dbReference>
<keyword evidence="6" id="KW-0460">Magnesium</keyword>
<evidence type="ECO:0000313" key="9">
    <source>
        <dbReference type="Proteomes" id="UP000469724"/>
    </source>
</evidence>
<evidence type="ECO:0000256" key="4">
    <source>
        <dbReference type="ARBA" id="ARBA00022741"/>
    </source>
</evidence>
<keyword evidence="5 7" id="KW-0067">ATP-binding</keyword>
<organism evidence="8 9">
    <name type="scientific">Desulfolutivibrio sulfodismutans</name>
    <dbReference type="NCBI Taxonomy" id="63561"/>
    <lineage>
        <taxon>Bacteria</taxon>
        <taxon>Pseudomonadati</taxon>
        <taxon>Thermodesulfobacteriota</taxon>
        <taxon>Desulfovibrionia</taxon>
        <taxon>Desulfovibrionales</taxon>
        <taxon>Desulfovibrionaceae</taxon>
        <taxon>Desulfolutivibrio</taxon>
    </lineage>
</organism>
<gene>
    <name evidence="8" type="ORF">G3N56_15575</name>
</gene>
<dbReference type="NCBIfam" id="TIGR01499">
    <property type="entry name" value="folC"/>
    <property type="match status" value="1"/>
</dbReference>
<keyword evidence="2 7" id="KW-0436">Ligase</keyword>
<dbReference type="GO" id="GO:0008841">
    <property type="term" value="F:dihydrofolate synthase activity"/>
    <property type="evidence" value="ECO:0007669"/>
    <property type="project" value="TreeGrafter"/>
</dbReference>
<dbReference type="GO" id="GO:0005524">
    <property type="term" value="F:ATP binding"/>
    <property type="evidence" value="ECO:0007669"/>
    <property type="project" value="UniProtKB-KW"/>
</dbReference>
<dbReference type="Gene3D" id="3.90.190.20">
    <property type="entry name" value="Mur ligase, C-terminal domain"/>
    <property type="match status" value="1"/>
</dbReference>
<dbReference type="GO" id="GO:0005737">
    <property type="term" value="C:cytoplasm"/>
    <property type="evidence" value="ECO:0007669"/>
    <property type="project" value="TreeGrafter"/>
</dbReference>
<proteinExistence type="inferred from homology"/>
<evidence type="ECO:0000256" key="1">
    <source>
        <dbReference type="ARBA" id="ARBA00008276"/>
    </source>
</evidence>
<evidence type="ECO:0000256" key="3">
    <source>
        <dbReference type="ARBA" id="ARBA00022723"/>
    </source>
</evidence>
<dbReference type="InterPro" id="IPR001645">
    <property type="entry name" value="Folylpolyglutamate_synth"/>
</dbReference>
<dbReference type="GO" id="GO:0004326">
    <property type="term" value="F:tetrahydrofolylpolyglutamate synthase activity"/>
    <property type="evidence" value="ECO:0007669"/>
    <property type="project" value="InterPro"/>
</dbReference>
<name>A0A7K3NQT2_9BACT</name>
<keyword evidence="3" id="KW-0479">Metal-binding</keyword>
<sequence>MSDAAALPNTFAEFAAYLEGLGLFHMDLRLCRMSRTLDALGLDRPPQTVVQVLGTNGKGTTATLLAALGAAHGLSCGLYTSPHFLSVRERIRRYQGDLPGAAATPGAPLGDGFFSEADWTGAARTVLAATAPFGDAGRLTYFELLTVMAARLFAARSVDVAIYEAGLGGDHDATTALHRDMTVFTPIGMDHAHILGPTLCDIARDKAGAIPVGGLAVTGPQAPEALAALAKRARTAGARLVSAREVLDYDAAAGVVRPLTVAGPLIEAAPLGLPGAFQAENAATALAAFFLLAEKLRIAIRPEAVRRALGQTRLPGRMQRLRLPGAAGELLVDCAHNVPALVALEAACAADGISPAAVIFTCLADKDFAGMAGIVRRLTTGPIIVPGLFCPGRTRDAADVAHGLGERAEAVPDVAAALTRVRDIPGTVVVCGSMYLLAEVMGRLDYSPYVYYFQ</sequence>
<dbReference type="SUPFAM" id="SSF53623">
    <property type="entry name" value="MurD-like peptide ligases, catalytic domain"/>
    <property type="match status" value="1"/>
</dbReference>
<accession>A0A7K3NQT2</accession>
<keyword evidence="4 7" id="KW-0547">Nucleotide-binding</keyword>